<dbReference type="CDD" id="cd03273">
    <property type="entry name" value="ABC_SMC2_euk"/>
    <property type="match status" value="1"/>
</dbReference>
<sequence length="550" mass="62851">MRIKKIEIDGFKSYAQRVVVDGFDKTFNAITGLNGSGKSNILDSICFVLGITNLSQVRAQQLSDLVYKQGQAGITKATVTITFDNTDPNSRPVGYDKYSEIIVRRQIIINGRNTYTINGTTATNARVADLFRSVGLNVNNPHFLIMQGRITKVLNMKPVEILSMIEEAAGVRMYESKKQSSLRTIEKKEGKVHEIKKLMDEDILPKVEKLKRDRNNYLEYQKIGRDIDNLKRKLLAFDYANSQAQAEKYTKLTTEKENELELISREIQDTGRRIEQLKEEYDQMEKQKATKFGNEKAQLEQTVKELQKKQTDVESRRDAKKDANKSLKTNVDRKTKSLNSDKKELEKKRKELEKMESENGGQEKRGKDAEEKLQKARSKMEALAKGMTTDEDGNAVTLEGQLTNSRSALSVLETNVKKAEMKLKQLVPLLGKKKKELGGMATQATSEEKEKKQLEATIARIEADLKKMNFDEEAQLELEQERRSLINEQRQIQGQIDDFENRNHNLQFRYKDPYQNFDKSKVKGLVAKLFRVKDMRYATALEVAAGGGRV</sequence>
<dbReference type="PANTHER" id="PTHR43977">
    <property type="entry name" value="STRUCTURAL MAINTENANCE OF CHROMOSOMES PROTEIN 3"/>
    <property type="match status" value="1"/>
</dbReference>
<dbReference type="Proteomes" id="UP000887540">
    <property type="component" value="Unplaced"/>
</dbReference>
<protein>
    <submittedName>
        <fullName evidence="8">RecF/RecN/SMC N-terminal domain-containing protein</fullName>
    </submittedName>
</protein>
<dbReference type="InterPro" id="IPR027417">
    <property type="entry name" value="P-loop_NTPase"/>
</dbReference>
<dbReference type="Gene3D" id="3.40.50.300">
    <property type="entry name" value="P-loop containing nucleotide triphosphate hydrolases"/>
    <property type="match status" value="1"/>
</dbReference>
<dbReference type="InterPro" id="IPR036277">
    <property type="entry name" value="SMC_hinge_sf"/>
</dbReference>
<evidence type="ECO:0000256" key="2">
    <source>
        <dbReference type="ARBA" id="ARBA00023054"/>
    </source>
</evidence>
<keyword evidence="7" id="KW-1185">Reference proteome</keyword>
<evidence type="ECO:0000256" key="1">
    <source>
        <dbReference type="ARBA" id="ARBA00004123"/>
    </source>
</evidence>
<evidence type="ECO:0000256" key="3">
    <source>
        <dbReference type="ARBA" id="ARBA00023306"/>
    </source>
</evidence>
<dbReference type="AlphaFoldDB" id="A0A914BXX7"/>
<organism evidence="7 8">
    <name type="scientific">Acrobeloides nanus</name>
    <dbReference type="NCBI Taxonomy" id="290746"/>
    <lineage>
        <taxon>Eukaryota</taxon>
        <taxon>Metazoa</taxon>
        <taxon>Ecdysozoa</taxon>
        <taxon>Nematoda</taxon>
        <taxon>Chromadorea</taxon>
        <taxon>Rhabditida</taxon>
        <taxon>Tylenchina</taxon>
        <taxon>Cephalobomorpha</taxon>
        <taxon>Cephaloboidea</taxon>
        <taxon>Cephalobidae</taxon>
        <taxon>Acrobeloides</taxon>
    </lineage>
</organism>
<dbReference type="GO" id="GO:0051276">
    <property type="term" value="P:chromosome organization"/>
    <property type="evidence" value="ECO:0007669"/>
    <property type="project" value="InterPro"/>
</dbReference>
<comment type="subcellular location">
    <subcellularLocation>
        <location evidence="1">Nucleus</location>
    </subcellularLocation>
</comment>
<dbReference type="InterPro" id="IPR027120">
    <property type="entry name" value="Smc2_ABC"/>
</dbReference>
<evidence type="ECO:0000256" key="4">
    <source>
        <dbReference type="SAM" id="Coils"/>
    </source>
</evidence>
<dbReference type="SUPFAM" id="SSF52540">
    <property type="entry name" value="P-loop containing nucleoside triphosphate hydrolases"/>
    <property type="match status" value="1"/>
</dbReference>
<dbReference type="GO" id="GO:0005694">
    <property type="term" value="C:chromosome"/>
    <property type="evidence" value="ECO:0007669"/>
    <property type="project" value="InterPro"/>
</dbReference>
<accession>A0A914BXX7</accession>
<evidence type="ECO:0000256" key="5">
    <source>
        <dbReference type="SAM" id="MobiDB-lite"/>
    </source>
</evidence>
<dbReference type="GO" id="GO:0005524">
    <property type="term" value="F:ATP binding"/>
    <property type="evidence" value="ECO:0007669"/>
    <property type="project" value="InterPro"/>
</dbReference>
<reference evidence="8" key="1">
    <citation type="submission" date="2022-11" db="UniProtKB">
        <authorList>
            <consortium name="WormBaseParasite"/>
        </authorList>
    </citation>
    <scope>IDENTIFICATION</scope>
</reference>
<proteinExistence type="predicted"/>
<name>A0A914BXX7_9BILA</name>
<dbReference type="GO" id="GO:0016887">
    <property type="term" value="F:ATP hydrolysis activity"/>
    <property type="evidence" value="ECO:0007669"/>
    <property type="project" value="InterPro"/>
</dbReference>
<feature type="coiled-coil region" evidence="4">
    <location>
        <begin position="444"/>
        <end position="502"/>
    </location>
</feature>
<keyword evidence="3" id="KW-0131">Cell cycle</keyword>
<dbReference type="InterPro" id="IPR003395">
    <property type="entry name" value="RecF/RecN/SMC_N"/>
</dbReference>
<evidence type="ECO:0000313" key="7">
    <source>
        <dbReference type="Proteomes" id="UP000887540"/>
    </source>
</evidence>
<dbReference type="WBParaSite" id="ACRNAN_Path_1254.g4889.t1">
    <property type="protein sequence ID" value="ACRNAN_Path_1254.g4889.t1"/>
    <property type="gene ID" value="ACRNAN_Path_1254.g4889"/>
</dbReference>
<evidence type="ECO:0000313" key="8">
    <source>
        <dbReference type="WBParaSite" id="ACRNAN_Path_1254.g4889.t1"/>
    </source>
</evidence>
<dbReference type="SUPFAM" id="SSF75553">
    <property type="entry name" value="Smc hinge domain"/>
    <property type="match status" value="1"/>
</dbReference>
<dbReference type="Pfam" id="PF02463">
    <property type="entry name" value="SMC_N"/>
    <property type="match status" value="1"/>
</dbReference>
<feature type="domain" description="RecF/RecN/SMC N-terminal" evidence="6">
    <location>
        <begin position="3"/>
        <end position="138"/>
    </location>
</feature>
<keyword evidence="2 4" id="KW-0175">Coiled coil</keyword>
<dbReference type="GO" id="GO:0005634">
    <property type="term" value="C:nucleus"/>
    <property type="evidence" value="ECO:0007669"/>
    <property type="project" value="UniProtKB-SubCell"/>
</dbReference>
<feature type="region of interest" description="Disordered" evidence="5">
    <location>
        <begin position="303"/>
        <end position="376"/>
    </location>
</feature>
<evidence type="ECO:0000259" key="6">
    <source>
        <dbReference type="Pfam" id="PF02463"/>
    </source>
</evidence>